<feature type="transmembrane region" description="Helical" evidence="1">
    <location>
        <begin position="12"/>
        <end position="36"/>
    </location>
</feature>
<dbReference type="InterPro" id="IPR000160">
    <property type="entry name" value="GGDEF_dom"/>
</dbReference>
<dbReference type="PROSITE" id="PS50883">
    <property type="entry name" value="EAL"/>
    <property type="match status" value="1"/>
</dbReference>
<sequence length="658" mass="73770">MRVHRSLTIKQMATVSSVVIVVVCIFTLIQLFHFVGQRRIEYAQQMENIAHTIRQPLSDAVLRGNIEDAQRLLNSLKPAGVLGKADITLPDGFQALQVDFTDYDTVPEVIARLFNLPVIISLPLYSPEHAGMPKPLASLVLEADSTRVYQFIRSTIGTMVVTYLLLALVLSISISWFINRLVVYPLRHVARSLQSLPYCGTDVEVPLPEGHRGDEIGVLVRGINHRQRMSGTIYQQLEQVTTHDALTKLPTQALLLGIMEQHMASQSSHVALMVVKVAPLDSLLGSENQREVKRLFAKKISQLVNDDILVGQLADNQFILFFKYAPAPLALMGYAEAYIDALIEPFHVENLYLQAQAHIGIAYTTPEQMSAASLLESGVAAMQSAEAKGANQALFFDQEMTEKSHRRLVQIKEILKGIQQKQYALFLQPQIDMQTGKISGAEALLRVCRDDGRYSLPENFITTAEEIGVMPEIGRWVFQEACRMLASWQAKGINLPLSVNLSAAQLRDSSTVEFLKQLLTEYRIQPGTLVLELTETAQITNTAWVMKVLRPIEQAGVSMVLDDFGMGYSNLHYLHQFRSLPVRRIKLDRSFVSELPVDDKMVRVIVAISEIIHVDVVAEGVETEVQRDWLLDRGIRIAQGYLYSPALPEAEFTERWLS</sequence>
<feature type="transmembrane region" description="Helical" evidence="1">
    <location>
        <begin position="156"/>
        <end position="178"/>
    </location>
</feature>
<feature type="domain" description="GGDEF" evidence="3">
    <location>
        <begin position="268"/>
        <end position="398"/>
    </location>
</feature>
<dbReference type="Pfam" id="PF00990">
    <property type="entry name" value="GGDEF"/>
    <property type="match status" value="1"/>
</dbReference>
<evidence type="ECO:0000256" key="1">
    <source>
        <dbReference type="SAM" id="Phobius"/>
    </source>
</evidence>
<name>A0A1H9JV67_9GAMM</name>
<keyword evidence="1" id="KW-0472">Membrane</keyword>
<dbReference type="Pfam" id="PF17154">
    <property type="entry name" value="GAPES3"/>
    <property type="match status" value="1"/>
</dbReference>
<dbReference type="AlphaFoldDB" id="A0A1H9JV67"/>
<dbReference type="SMART" id="SM00267">
    <property type="entry name" value="GGDEF"/>
    <property type="match status" value="1"/>
</dbReference>
<keyword evidence="1" id="KW-0812">Transmembrane</keyword>
<accession>A0A1H9JV67</accession>
<dbReference type="InterPro" id="IPR043128">
    <property type="entry name" value="Rev_trsase/Diguanyl_cyclase"/>
</dbReference>
<dbReference type="InterPro" id="IPR035919">
    <property type="entry name" value="EAL_sf"/>
</dbReference>
<dbReference type="STRING" id="988801.SAMN05216522_10873"/>
<dbReference type="Gene3D" id="3.30.70.270">
    <property type="match status" value="1"/>
</dbReference>
<keyword evidence="1" id="KW-1133">Transmembrane helix</keyword>
<dbReference type="PROSITE" id="PS50887">
    <property type="entry name" value="GGDEF"/>
    <property type="match status" value="1"/>
</dbReference>
<evidence type="ECO:0000313" key="5">
    <source>
        <dbReference type="Proteomes" id="UP000242515"/>
    </source>
</evidence>
<dbReference type="SUPFAM" id="SSF55073">
    <property type="entry name" value="Nucleotide cyclase"/>
    <property type="match status" value="1"/>
</dbReference>
<dbReference type="Pfam" id="PF00563">
    <property type="entry name" value="EAL"/>
    <property type="match status" value="1"/>
</dbReference>
<dbReference type="SMART" id="SM00052">
    <property type="entry name" value="EAL"/>
    <property type="match status" value="1"/>
</dbReference>
<dbReference type="PANTHER" id="PTHR33121">
    <property type="entry name" value="CYCLIC DI-GMP PHOSPHODIESTERASE PDEF"/>
    <property type="match status" value="1"/>
</dbReference>
<evidence type="ECO:0000259" key="2">
    <source>
        <dbReference type="PROSITE" id="PS50883"/>
    </source>
</evidence>
<dbReference type="Gene3D" id="3.20.20.450">
    <property type="entry name" value="EAL domain"/>
    <property type="match status" value="1"/>
</dbReference>
<dbReference type="InterPro" id="IPR033419">
    <property type="entry name" value="GAPES3"/>
</dbReference>
<proteinExistence type="predicted"/>
<gene>
    <name evidence="4" type="ORF">SAMN05216522_10873</name>
</gene>
<evidence type="ECO:0000313" key="4">
    <source>
        <dbReference type="EMBL" id="SEQ90435.1"/>
    </source>
</evidence>
<dbReference type="InterPro" id="IPR029787">
    <property type="entry name" value="Nucleotide_cyclase"/>
</dbReference>
<dbReference type="EMBL" id="FOGC01000008">
    <property type="protein sequence ID" value="SEQ90435.1"/>
    <property type="molecule type" value="Genomic_DNA"/>
</dbReference>
<feature type="domain" description="EAL" evidence="2">
    <location>
        <begin position="407"/>
        <end position="658"/>
    </location>
</feature>
<protein>
    <submittedName>
        <fullName evidence="4">EAL domain, c-di-GMP-specific phosphodiesterase class I (Or its enzymatically inactive variant)</fullName>
    </submittedName>
</protein>
<dbReference type="Proteomes" id="UP000242515">
    <property type="component" value="Unassembled WGS sequence"/>
</dbReference>
<dbReference type="InterPro" id="IPR050706">
    <property type="entry name" value="Cyclic-di-GMP_PDE-like"/>
</dbReference>
<reference evidence="5" key="1">
    <citation type="submission" date="2016-10" db="EMBL/GenBank/DDBJ databases">
        <authorList>
            <person name="Varghese N."/>
            <person name="Submissions S."/>
        </authorList>
    </citation>
    <scope>NUCLEOTIDE SEQUENCE [LARGE SCALE GENOMIC DNA]</scope>
    <source>
        <strain evidence="5">8N4</strain>
    </source>
</reference>
<dbReference type="PANTHER" id="PTHR33121:SF77">
    <property type="entry name" value="CYCLIC DI-GMP PHOSPHODIESTERASE PDEK-RELATED"/>
    <property type="match status" value="1"/>
</dbReference>
<dbReference type="InterPro" id="IPR001633">
    <property type="entry name" value="EAL_dom"/>
</dbReference>
<dbReference type="SUPFAM" id="SSF141868">
    <property type="entry name" value="EAL domain-like"/>
    <property type="match status" value="1"/>
</dbReference>
<dbReference type="Gene3D" id="6.10.340.10">
    <property type="match status" value="1"/>
</dbReference>
<organism evidence="4 5">
    <name type="scientific">Rosenbergiella nectarea</name>
    <dbReference type="NCBI Taxonomy" id="988801"/>
    <lineage>
        <taxon>Bacteria</taxon>
        <taxon>Pseudomonadati</taxon>
        <taxon>Pseudomonadota</taxon>
        <taxon>Gammaproteobacteria</taxon>
        <taxon>Enterobacterales</taxon>
        <taxon>Erwiniaceae</taxon>
        <taxon>Rosenbergiella</taxon>
    </lineage>
</organism>
<keyword evidence="5" id="KW-1185">Reference proteome</keyword>
<dbReference type="CDD" id="cd01948">
    <property type="entry name" value="EAL"/>
    <property type="match status" value="1"/>
</dbReference>
<evidence type="ECO:0000259" key="3">
    <source>
        <dbReference type="PROSITE" id="PS50887"/>
    </source>
</evidence>
<dbReference type="GO" id="GO:0071111">
    <property type="term" value="F:cyclic-guanylate-specific phosphodiesterase activity"/>
    <property type="evidence" value="ECO:0007669"/>
    <property type="project" value="InterPro"/>
</dbReference>